<evidence type="ECO:0000256" key="7">
    <source>
        <dbReference type="RuleBase" id="RU079119"/>
    </source>
</evidence>
<feature type="transmembrane region" description="Helical" evidence="7">
    <location>
        <begin position="21"/>
        <end position="41"/>
    </location>
</feature>
<keyword evidence="4 7" id="KW-1133">Transmembrane helix</keyword>
<dbReference type="EC" id="2.3.1.225" evidence="7"/>
<dbReference type="OrthoDB" id="302728at2759"/>
<evidence type="ECO:0000313" key="9">
    <source>
        <dbReference type="EMBL" id="CDG69339.1"/>
    </source>
</evidence>
<dbReference type="AlphaFoldDB" id="T2MB18"/>
<comment type="subcellular location">
    <subcellularLocation>
        <location evidence="1">Membrane</location>
        <topology evidence="1">Multi-pass membrane protein</topology>
    </subcellularLocation>
</comment>
<dbReference type="PROSITE" id="PS50216">
    <property type="entry name" value="DHHC"/>
    <property type="match status" value="1"/>
</dbReference>
<keyword evidence="6 7" id="KW-0012">Acyltransferase</keyword>
<keyword evidence="5 7" id="KW-0472">Membrane</keyword>
<dbReference type="PANTHER" id="PTHR12246">
    <property type="entry name" value="PALMITOYLTRANSFERASE ZDHHC16"/>
    <property type="match status" value="1"/>
</dbReference>
<gene>
    <name evidence="9" type="primary">ZDHHC24</name>
</gene>
<evidence type="ECO:0000256" key="2">
    <source>
        <dbReference type="ARBA" id="ARBA00022679"/>
    </source>
</evidence>
<feature type="transmembrane region" description="Helical" evidence="7">
    <location>
        <begin position="53"/>
        <end position="73"/>
    </location>
</feature>
<protein>
    <recommendedName>
        <fullName evidence="7">Palmitoyltransferase</fullName>
        <ecNumber evidence="7">2.3.1.225</ecNumber>
    </recommendedName>
</protein>
<evidence type="ECO:0000256" key="3">
    <source>
        <dbReference type="ARBA" id="ARBA00022692"/>
    </source>
</evidence>
<comment type="similarity">
    <text evidence="7">Belongs to the DHHC palmitoyltransferase family.</text>
</comment>
<comment type="catalytic activity">
    <reaction evidence="7">
        <text>L-cysteinyl-[protein] + hexadecanoyl-CoA = S-hexadecanoyl-L-cysteinyl-[protein] + CoA</text>
        <dbReference type="Rhea" id="RHEA:36683"/>
        <dbReference type="Rhea" id="RHEA-COMP:10131"/>
        <dbReference type="Rhea" id="RHEA-COMP:11032"/>
        <dbReference type="ChEBI" id="CHEBI:29950"/>
        <dbReference type="ChEBI" id="CHEBI:57287"/>
        <dbReference type="ChEBI" id="CHEBI:57379"/>
        <dbReference type="ChEBI" id="CHEBI:74151"/>
        <dbReference type="EC" id="2.3.1.225"/>
    </reaction>
</comment>
<proteinExistence type="evidence at transcript level"/>
<comment type="domain">
    <text evidence="7">The DHHC domain is required for palmitoyltransferase activity.</text>
</comment>
<dbReference type="Pfam" id="PF01529">
    <property type="entry name" value="DHHC"/>
    <property type="match status" value="1"/>
</dbReference>
<dbReference type="EMBL" id="HAAD01003107">
    <property type="protein sequence ID" value="CDG69339.1"/>
    <property type="molecule type" value="mRNA"/>
</dbReference>
<evidence type="ECO:0000256" key="1">
    <source>
        <dbReference type="ARBA" id="ARBA00004141"/>
    </source>
</evidence>
<feature type="transmembrane region" description="Helical" evidence="7">
    <location>
        <begin position="191"/>
        <end position="217"/>
    </location>
</feature>
<dbReference type="KEGG" id="hmg:105843717"/>
<name>T2MB18_HYDVU</name>
<reference evidence="9" key="1">
    <citation type="journal article" date="2013" name="Genome Biol. Evol.">
        <title>Punctuated emergences of genetic and phenotypic innovations in eumetazoan, bilaterian, euteleostome, and hominidae ancestors.</title>
        <authorList>
            <person name="Wenger Y."/>
            <person name="Galliot B."/>
        </authorList>
    </citation>
    <scope>NUCLEOTIDE SEQUENCE</scope>
    <source>
        <tissue evidence="9">Whole animals</tissue>
    </source>
</reference>
<feature type="transmembrane region" description="Helical" evidence="7">
    <location>
        <begin position="162"/>
        <end position="184"/>
    </location>
</feature>
<keyword evidence="2 7" id="KW-0808">Transferase</keyword>
<dbReference type="GO" id="GO:0019706">
    <property type="term" value="F:protein-cysteine S-palmitoyltransferase activity"/>
    <property type="evidence" value="ECO:0007669"/>
    <property type="project" value="UniProtKB-EC"/>
</dbReference>
<dbReference type="InterPro" id="IPR039859">
    <property type="entry name" value="PFA4/ZDH16/20/ERF2-like"/>
</dbReference>
<evidence type="ECO:0000256" key="4">
    <source>
        <dbReference type="ARBA" id="ARBA00022989"/>
    </source>
</evidence>
<keyword evidence="3 7" id="KW-0812">Transmembrane</keyword>
<feature type="domain" description="Palmitoyltransferase DHHC" evidence="8">
    <location>
        <begin position="92"/>
        <end position="229"/>
    </location>
</feature>
<dbReference type="InterPro" id="IPR001594">
    <property type="entry name" value="Palmitoyltrfase_DHHC"/>
</dbReference>
<evidence type="ECO:0000259" key="8">
    <source>
        <dbReference type="Pfam" id="PF01529"/>
    </source>
</evidence>
<evidence type="ECO:0000256" key="6">
    <source>
        <dbReference type="ARBA" id="ARBA00023315"/>
    </source>
</evidence>
<feature type="transmembrane region" description="Helical" evidence="7">
    <location>
        <begin position="136"/>
        <end position="156"/>
    </location>
</feature>
<organism evidence="9">
    <name type="scientific">Hydra vulgaris</name>
    <name type="common">Hydra</name>
    <name type="synonym">Hydra attenuata</name>
    <dbReference type="NCBI Taxonomy" id="6087"/>
    <lineage>
        <taxon>Eukaryota</taxon>
        <taxon>Metazoa</taxon>
        <taxon>Cnidaria</taxon>
        <taxon>Hydrozoa</taxon>
        <taxon>Hydroidolina</taxon>
        <taxon>Anthoathecata</taxon>
        <taxon>Aplanulata</taxon>
        <taxon>Hydridae</taxon>
        <taxon>Hydra</taxon>
    </lineage>
</organism>
<accession>T2MB18</accession>
<sequence length="287" mass="33651">MRKIRSFWPQHSLSDKLAFSFTHLGLIGIILFEFFIVLPIYHEPFTKMFCIQIAIGLYLAFQVFSNLYAMIIFNSSIKSQTNLPSVLYPDWVYCNFCQLNTPPRAHHCPVCNVCVLKRDHHCVFTGNCVGFYNHRYFIMMVFHLWLGCFYCLLYNIEYYIVMLGNIGFGMLLKLLFPLLAWTFGFLNSYQLFIAFIMGINCMAMLLFSALVCFQIFFISSGQTQFECRKKINYYSLSLLENWRVVLGNRWFLTWICPYITSKLPGDGTDFKKSSIEMSPVYSNVKYL</sequence>
<dbReference type="OMA" id="RAHHCPV"/>
<dbReference type="GO" id="GO:0016020">
    <property type="term" value="C:membrane"/>
    <property type="evidence" value="ECO:0007669"/>
    <property type="project" value="UniProtKB-SubCell"/>
</dbReference>
<evidence type="ECO:0000256" key="5">
    <source>
        <dbReference type="ARBA" id="ARBA00023136"/>
    </source>
</evidence>